<dbReference type="InterPro" id="IPR051677">
    <property type="entry name" value="AfsR-DnrI-RedD_regulator"/>
</dbReference>
<proteinExistence type="inferred from homology"/>
<evidence type="ECO:0000256" key="2">
    <source>
        <dbReference type="ARBA" id="ARBA00023012"/>
    </source>
</evidence>
<evidence type="ECO:0000256" key="4">
    <source>
        <dbReference type="ARBA" id="ARBA00023125"/>
    </source>
</evidence>
<dbReference type="InterPro" id="IPR005158">
    <property type="entry name" value="BTAD"/>
</dbReference>
<feature type="domain" description="Response regulatory" evidence="7">
    <location>
        <begin position="5"/>
        <end position="119"/>
    </location>
</feature>
<accession>A0A1V4H8G6</accession>
<dbReference type="Gene3D" id="1.10.10.10">
    <property type="entry name" value="Winged helix-like DNA-binding domain superfamily/Winged helix DNA-binding domain"/>
    <property type="match status" value="1"/>
</dbReference>
<dbReference type="InterPro" id="IPR011006">
    <property type="entry name" value="CheY-like_superfamily"/>
</dbReference>
<evidence type="ECO:0000256" key="6">
    <source>
        <dbReference type="PROSITE-ProRule" id="PRU00169"/>
    </source>
</evidence>
<dbReference type="Pfam" id="PF03704">
    <property type="entry name" value="BTAD"/>
    <property type="match status" value="1"/>
</dbReference>
<keyword evidence="9" id="KW-1185">Reference proteome</keyword>
<dbReference type="InterPro" id="IPR011990">
    <property type="entry name" value="TPR-like_helical_dom_sf"/>
</dbReference>
<dbReference type="SUPFAM" id="SSF52172">
    <property type="entry name" value="CheY-like"/>
    <property type="match status" value="1"/>
</dbReference>
<dbReference type="EMBL" id="MBTG01000058">
    <property type="protein sequence ID" value="OPH47418.1"/>
    <property type="molecule type" value="Genomic_DNA"/>
</dbReference>
<reference evidence="9" key="1">
    <citation type="submission" date="2016-07" db="EMBL/GenBank/DDBJ databases">
        <authorList>
            <person name="Florea S."/>
            <person name="Webb J.S."/>
            <person name="Jaromczyk J."/>
            <person name="Schardl C.L."/>
        </authorList>
    </citation>
    <scope>NUCLEOTIDE SEQUENCE [LARGE SCALE GENOMIC DNA]</scope>
    <source>
        <strain evidence="9">CY1</strain>
    </source>
</reference>
<dbReference type="InterPro" id="IPR001867">
    <property type="entry name" value="OmpR/PhoB-type_DNA-bd"/>
</dbReference>
<dbReference type="PANTHER" id="PTHR35807">
    <property type="entry name" value="TRANSCRIPTIONAL REGULATOR REDD-RELATED"/>
    <property type="match status" value="1"/>
</dbReference>
<protein>
    <recommendedName>
        <fullName evidence="7">Response regulatory domain-containing protein</fullName>
    </recommendedName>
</protein>
<evidence type="ECO:0000313" key="8">
    <source>
        <dbReference type="EMBL" id="OPH47418.1"/>
    </source>
</evidence>
<feature type="modified residue" description="4-aspartylphosphate" evidence="6">
    <location>
        <position position="56"/>
    </location>
</feature>
<dbReference type="Gene3D" id="3.40.50.2300">
    <property type="match status" value="1"/>
</dbReference>
<evidence type="ECO:0000256" key="1">
    <source>
        <dbReference type="ARBA" id="ARBA00005820"/>
    </source>
</evidence>
<comment type="similarity">
    <text evidence="1">Belongs to the AfsR/DnrI/RedD regulatory family.</text>
</comment>
<keyword evidence="2" id="KW-0902">Two-component regulatory system</keyword>
<dbReference type="GO" id="GO:0003677">
    <property type="term" value="F:DNA binding"/>
    <property type="evidence" value="ECO:0007669"/>
    <property type="project" value="UniProtKB-KW"/>
</dbReference>
<evidence type="ECO:0000313" key="9">
    <source>
        <dbReference type="Proteomes" id="UP000190626"/>
    </source>
</evidence>
<keyword evidence="6" id="KW-0597">Phosphoprotein</keyword>
<sequence length="377" mass="43236">MDVIKVMAVDDELPALKMVESVLRTFDDVDICGLFQDPEELLERVPAAEPDLVLVDMKMPGMNGLELAGRIQECNAGVSIAFVTAYDHYAVAAFQAEALDYVLKPVTVERLRQTLDRIAKRRRAESVGLDLKQKMSVRSFIRFSVEAPDGKELKFRRAKTEELLAFLLHHGNQPVAKEKIMDALWGDRDADRARGMLYTTMYQLRKELEEFGLFEAIEQSRAAGGRCRLVRVPDLWDCSEFEKRCRRFKEDHHIEDAHRAVELYKGGYLVENGYEWAAEKREELELAYVELLNHITNDAVSQHRFDAALRHLERWAQLHPLTELIHVKIIALHLLMNNKDAAVAHERWLRNLFARELGVSSGIDMRTLALNPLAVFS</sequence>
<dbReference type="GO" id="GO:0006355">
    <property type="term" value="P:regulation of DNA-templated transcription"/>
    <property type="evidence" value="ECO:0007669"/>
    <property type="project" value="InterPro"/>
</dbReference>
<gene>
    <name evidence="8" type="ORF">BC351_39895</name>
</gene>
<dbReference type="Proteomes" id="UP000190626">
    <property type="component" value="Unassembled WGS sequence"/>
</dbReference>
<dbReference type="SMART" id="SM00862">
    <property type="entry name" value="Trans_reg_C"/>
    <property type="match status" value="1"/>
</dbReference>
<keyword evidence="4" id="KW-0238">DNA-binding</keyword>
<dbReference type="InterPro" id="IPR036388">
    <property type="entry name" value="WH-like_DNA-bd_sf"/>
</dbReference>
<dbReference type="AlphaFoldDB" id="A0A1V4H8G6"/>
<dbReference type="GO" id="GO:0000160">
    <property type="term" value="P:phosphorelay signal transduction system"/>
    <property type="evidence" value="ECO:0007669"/>
    <property type="project" value="UniProtKB-KW"/>
</dbReference>
<dbReference type="SMART" id="SM00448">
    <property type="entry name" value="REC"/>
    <property type="match status" value="1"/>
</dbReference>
<dbReference type="STRING" id="1469647.BC351_39895"/>
<dbReference type="SUPFAM" id="SSF46894">
    <property type="entry name" value="C-terminal effector domain of the bipartite response regulators"/>
    <property type="match status" value="1"/>
</dbReference>
<dbReference type="Gene3D" id="1.25.40.10">
    <property type="entry name" value="Tetratricopeptide repeat domain"/>
    <property type="match status" value="1"/>
</dbReference>
<dbReference type="Pfam" id="PF00486">
    <property type="entry name" value="Trans_reg_C"/>
    <property type="match status" value="1"/>
</dbReference>
<dbReference type="PROSITE" id="PS50110">
    <property type="entry name" value="RESPONSE_REGULATORY"/>
    <property type="match status" value="1"/>
</dbReference>
<keyword evidence="3" id="KW-0805">Transcription regulation</keyword>
<organism evidence="8 9">
    <name type="scientific">Paenibacillus ferrarius</name>
    <dbReference type="NCBI Taxonomy" id="1469647"/>
    <lineage>
        <taxon>Bacteria</taxon>
        <taxon>Bacillati</taxon>
        <taxon>Bacillota</taxon>
        <taxon>Bacilli</taxon>
        <taxon>Bacillales</taxon>
        <taxon>Paenibacillaceae</taxon>
        <taxon>Paenibacillus</taxon>
    </lineage>
</organism>
<evidence type="ECO:0000256" key="5">
    <source>
        <dbReference type="ARBA" id="ARBA00023163"/>
    </source>
</evidence>
<dbReference type="SUPFAM" id="SSF48452">
    <property type="entry name" value="TPR-like"/>
    <property type="match status" value="1"/>
</dbReference>
<evidence type="ECO:0000259" key="7">
    <source>
        <dbReference type="PROSITE" id="PS50110"/>
    </source>
</evidence>
<dbReference type="Pfam" id="PF00072">
    <property type="entry name" value="Response_reg"/>
    <property type="match status" value="1"/>
</dbReference>
<dbReference type="InterPro" id="IPR001789">
    <property type="entry name" value="Sig_transdc_resp-reg_receiver"/>
</dbReference>
<evidence type="ECO:0000256" key="3">
    <source>
        <dbReference type="ARBA" id="ARBA00023015"/>
    </source>
</evidence>
<keyword evidence="5" id="KW-0804">Transcription</keyword>
<comment type="caution">
    <text evidence="8">The sequence shown here is derived from an EMBL/GenBank/DDBJ whole genome shotgun (WGS) entry which is preliminary data.</text>
</comment>
<name>A0A1V4H8G6_9BACL</name>
<dbReference type="InterPro" id="IPR016032">
    <property type="entry name" value="Sig_transdc_resp-reg_C-effctor"/>
</dbReference>
<dbReference type="SMART" id="SM01043">
    <property type="entry name" value="BTAD"/>
    <property type="match status" value="1"/>
</dbReference>